<name>A0A378U1Y5_MYROD</name>
<evidence type="ECO:0000313" key="2">
    <source>
        <dbReference type="EMBL" id="STZ69146.1"/>
    </source>
</evidence>
<reference evidence="2 3" key="1">
    <citation type="submission" date="2018-06" db="EMBL/GenBank/DDBJ databases">
        <authorList>
            <consortium name="Pathogen Informatics"/>
            <person name="Doyle S."/>
        </authorList>
    </citation>
    <scope>NUCLEOTIDE SEQUENCE [LARGE SCALE GENOMIC DNA]</scope>
    <source>
        <strain evidence="2 3">NCTC11179</strain>
    </source>
</reference>
<dbReference type="AlphaFoldDB" id="A0A378U1Y5"/>
<accession>A0A378U1Y5</accession>
<keyword evidence="3" id="KW-1185">Reference proteome</keyword>
<evidence type="ECO:0000313" key="3">
    <source>
        <dbReference type="Proteomes" id="UP000255024"/>
    </source>
</evidence>
<dbReference type="Proteomes" id="UP000255024">
    <property type="component" value="Unassembled WGS sequence"/>
</dbReference>
<protein>
    <submittedName>
        <fullName evidence="2">Uncharacterized protein</fullName>
    </submittedName>
</protein>
<gene>
    <name evidence="2" type="ORF">NCTC11179_02643</name>
</gene>
<feature type="region of interest" description="Disordered" evidence="1">
    <location>
        <begin position="118"/>
        <end position="149"/>
    </location>
</feature>
<proteinExistence type="predicted"/>
<organism evidence="2 3">
    <name type="scientific">Myroides odoratus</name>
    <name type="common">Flavobacterium odoratum</name>
    <dbReference type="NCBI Taxonomy" id="256"/>
    <lineage>
        <taxon>Bacteria</taxon>
        <taxon>Pseudomonadati</taxon>
        <taxon>Bacteroidota</taxon>
        <taxon>Flavobacteriia</taxon>
        <taxon>Flavobacteriales</taxon>
        <taxon>Flavobacteriaceae</taxon>
        <taxon>Myroides</taxon>
    </lineage>
</organism>
<sequence>MDRAFRVDTQEVIWAVDLPTIMKDKSKDDVLFQCPSENCRVAVVANSYKLTNKRIPYFSISPRQEHAEACEEALLNGLIGKAKNHKLTVKELKVVGYPSLLVMPEVFDDIEESVVEVKKHNEDEGTTTSAGRVGYNDEVSFDPEDGKRNSKVSSIKRIVDFYLGFERNRDVEIEVLGNKIEYKYLFRHITSGKNHKPYIDNKIFYAPIKLIKSGALYEDEDKMEFQLYRYRTNGNEGYKVILQKKGLSKAMVTRIRNNYNNVFNSTLERLRLDTKDSEYEAYVFFLGIGPTEDNPLEFNVMNSFIYFRYTDIRKTINEE</sequence>
<evidence type="ECO:0000256" key="1">
    <source>
        <dbReference type="SAM" id="MobiDB-lite"/>
    </source>
</evidence>
<dbReference type="RefSeq" id="WP_115091952.1">
    <property type="nucleotide sequence ID" value="NZ_CP068107.1"/>
</dbReference>
<dbReference type="EMBL" id="UGQL01000002">
    <property type="protein sequence ID" value="STZ69146.1"/>
    <property type="molecule type" value="Genomic_DNA"/>
</dbReference>